<feature type="chain" id="PRO_5012746108" evidence="1">
    <location>
        <begin position="16"/>
        <end position="365"/>
    </location>
</feature>
<dbReference type="STRING" id="69004.A0A182QUS3"/>
<dbReference type="EnsemblMetazoa" id="AFAF017299-RA">
    <property type="protein sequence ID" value="AFAF017299-PA"/>
    <property type="gene ID" value="AFAF017299"/>
</dbReference>
<dbReference type="Proteomes" id="UP000075886">
    <property type="component" value="Unassembled WGS sequence"/>
</dbReference>
<evidence type="ECO:0000256" key="1">
    <source>
        <dbReference type="SAM" id="SignalP"/>
    </source>
</evidence>
<protein>
    <submittedName>
        <fullName evidence="2">Uncharacterized protein</fullName>
    </submittedName>
</protein>
<dbReference type="GO" id="GO:0005829">
    <property type="term" value="C:cytosol"/>
    <property type="evidence" value="ECO:0007669"/>
    <property type="project" value="TreeGrafter"/>
</dbReference>
<dbReference type="AlphaFoldDB" id="A0A182QUS3"/>
<name>A0A182QUS3_9DIPT</name>
<keyword evidence="3" id="KW-1185">Reference proteome</keyword>
<sequence length="365" mass="40811">MVLLLLMLLTFGSTARIVLSEGAPWKSVEPELAPDSLLVRLDRLVNVCVANYEDLTTDLLLGIAIANAQLRTILKQPLQDTQRQFVESLAKKCDFVESRIESIFSFPSGANAVVSKLLIDSEFWQTEGGIKAAPMDRKQARRSRRRRSQLMVDDPQALMESYLQAIDAGGPSELQSDECLSELLVNESENEFNFTSDTNSKAPPSISSPKRLILSRECSAAMSLRKRSYGYHLTHKLLFYLVLGRQRFANVDHRFVADGQRTLCEQILREANLIAGFDYPDLFRDLFMEQVFLCAYSDAPLEDFTNPDWLAAIVSWQNGEGCFKYYADEGDGVVGTNALTTHCSTHMTGVGAALFGLFARLQLVQ</sequence>
<accession>A0A182QUS3</accession>
<dbReference type="VEuPathDB" id="VectorBase:AFAF017299"/>
<dbReference type="Pfam" id="PF15882">
    <property type="entry name" value="DUF4735"/>
    <property type="match status" value="1"/>
</dbReference>
<evidence type="ECO:0000313" key="3">
    <source>
        <dbReference type="Proteomes" id="UP000075886"/>
    </source>
</evidence>
<reference evidence="2" key="2">
    <citation type="submission" date="2020-05" db="UniProtKB">
        <authorList>
            <consortium name="EnsemblMetazoa"/>
        </authorList>
    </citation>
    <scope>IDENTIFICATION</scope>
    <source>
        <strain evidence="2">FAR1</strain>
    </source>
</reference>
<dbReference type="EMBL" id="AXCN02000816">
    <property type="status" value="NOT_ANNOTATED_CDS"/>
    <property type="molecule type" value="Genomic_DNA"/>
</dbReference>
<dbReference type="PANTHER" id="PTHR33539:SF1">
    <property type="entry name" value="UPF0764 PROTEIN C16ORF89"/>
    <property type="match status" value="1"/>
</dbReference>
<dbReference type="PANTHER" id="PTHR33539">
    <property type="entry name" value="UPF0764 PROTEIN C16ORF89"/>
    <property type="match status" value="1"/>
</dbReference>
<proteinExistence type="predicted"/>
<keyword evidence="1" id="KW-0732">Signal</keyword>
<reference evidence="3" key="1">
    <citation type="submission" date="2014-01" db="EMBL/GenBank/DDBJ databases">
        <title>The Genome Sequence of Anopheles farauti FAR1 (V2).</title>
        <authorList>
            <consortium name="The Broad Institute Genomics Platform"/>
            <person name="Neafsey D.E."/>
            <person name="Besansky N."/>
            <person name="Howell P."/>
            <person name="Walton C."/>
            <person name="Young S.K."/>
            <person name="Zeng Q."/>
            <person name="Gargeya S."/>
            <person name="Fitzgerald M."/>
            <person name="Haas B."/>
            <person name="Abouelleil A."/>
            <person name="Allen A.W."/>
            <person name="Alvarado L."/>
            <person name="Arachchi H.M."/>
            <person name="Berlin A.M."/>
            <person name="Chapman S.B."/>
            <person name="Gainer-Dewar J."/>
            <person name="Goldberg J."/>
            <person name="Griggs A."/>
            <person name="Gujja S."/>
            <person name="Hansen M."/>
            <person name="Howarth C."/>
            <person name="Imamovic A."/>
            <person name="Ireland A."/>
            <person name="Larimer J."/>
            <person name="McCowan C."/>
            <person name="Murphy C."/>
            <person name="Pearson M."/>
            <person name="Poon T.W."/>
            <person name="Priest M."/>
            <person name="Roberts A."/>
            <person name="Saif S."/>
            <person name="Shea T."/>
            <person name="Sisk P."/>
            <person name="Sykes S."/>
            <person name="Wortman J."/>
            <person name="Nusbaum C."/>
            <person name="Birren B."/>
        </authorList>
    </citation>
    <scope>NUCLEOTIDE SEQUENCE [LARGE SCALE GENOMIC DNA]</scope>
    <source>
        <strain evidence="3">FAR1</strain>
    </source>
</reference>
<dbReference type="GO" id="GO:0016020">
    <property type="term" value="C:membrane"/>
    <property type="evidence" value="ECO:0007669"/>
    <property type="project" value="TreeGrafter"/>
</dbReference>
<organism evidence="2 3">
    <name type="scientific">Anopheles farauti</name>
    <dbReference type="NCBI Taxonomy" id="69004"/>
    <lineage>
        <taxon>Eukaryota</taxon>
        <taxon>Metazoa</taxon>
        <taxon>Ecdysozoa</taxon>
        <taxon>Arthropoda</taxon>
        <taxon>Hexapoda</taxon>
        <taxon>Insecta</taxon>
        <taxon>Pterygota</taxon>
        <taxon>Neoptera</taxon>
        <taxon>Endopterygota</taxon>
        <taxon>Diptera</taxon>
        <taxon>Nematocera</taxon>
        <taxon>Culicoidea</taxon>
        <taxon>Culicidae</taxon>
        <taxon>Anophelinae</taxon>
        <taxon>Anopheles</taxon>
    </lineage>
</organism>
<evidence type="ECO:0000313" key="2">
    <source>
        <dbReference type="EnsemblMetazoa" id="AFAF017299-PA"/>
    </source>
</evidence>
<feature type="signal peptide" evidence="1">
    <location>
        <begin position="1"/>
        <end position="15"/>
    </location>
</feature>
<dbReference type="InterPro" id="IPR031751">
    <property type="entry name" value="DUF4735"/>
</dbReference>